<feature type="transmembrane region" description="Helical" evidence="1">
    <location>
        <begin position="55"/>
        <end position="78"/>
    </location>
</feature>
<dbReference type="AlphaFoldDB" id="A0A832D198"/>
<feature type="transmembrane region" description="Helical" evidence="1">
    <location>
        <begin position="304"/>
        <end position="326"/>
    </location>
</feature>
<sequence length="374" mass="41302">MMYIILKLLPHLVVLISLFDLLVSSARDFLNLVFSGLGILAILALDPLGGISKLIMFPLILITITIPSPITFSLVFVIRSLSAMGIDLGFASRFIPILLMLSALDVISKHYRKGQEAYVKYSKLWSSIPFLVFFVIPPILLPLAVQGYIGALINALVNATRRTLISGLLSINPLFLIAVAAVVGIVIYKSMSSILETVVVFLAKPREYAMDKLKNTEDIDVWLRLPLSSIRSLLLAMIFAPPIYYVSTLVIELSPWITSSIALWLEVSVKVAKLILEALVLFIVSAIVWKVIDKTFKGPELNSKTVLILSLASLVSLYLLGVYNAINATGFSLDIFLRPDLEGAARVVRETYISYFTTIFLILELLLKIFGVAP</sequence>
<feature type="transmembrane region" description="Helical" evidence="1">
    <location>
        <begin position="29"/>
        <end position="48"/>
    </location>
</feature>
<accession>A0A832D198</accession>
<organism evidence="2">
    <name type="scientific">Ignisphaera aggregans</name>
    <dbReference type="NCBI Taxonomy" id="334771"/>
    <lineage>
        <taxon>Archaea</taxon>
        <taxon>Thermoproteota</taxon>
        <taxon>Thermoprotei</taxon>
        <taxon>Desulfurococcales</taxon>
        <taxon>Desulfurococcaceae</taxon>
        <taxon>Ignisphaera</taxon>
    </lineage>
</organism>
<evidence type="ECO:0000313" key="2">
    <source>
        <dbReference type="EMBL" id="HGQ36837.1"/>
    </source>
</evidence>
<feature type="transmembrane region" description="Helical" evidence="1">
    <location>
        <begin position="128"/>
        <end position="149"/>
    </location>
</feature>
<feature type="transmembrane region" description="Helical" evidence="1">
    <location>
        <begin position="352"/>
        <end position="373"/>
    </location>
</feature>
<feature type="transmembrane region" description="Helical" evidence="1">
    <location>
        <begin position="90"/>
        <end position="107"/>
    </location>
</feature>
<name>A0A832D198_9CREN</name>
<evidence type="ECO:0000256" key="1">
    <source>
        <dbReference type="SAM" id="Phobius"/>
    </source>
</evidence>
<keyword evidence="1" id="KW-1133">Transmembrane helix</keyword>
<comment type="caution">
    <text evidence="2">The sequence shown here is derived from an EMBL/GenBank/DDBJ whole genome shotgun (WGS) entry which is preliminary data.</text>
</comment>
<gene>
    <name evidence="2" type="ORF">ENU41_09235</name>
</gene>
<proteinExistence type="predicted"/>
<feature type="transmembrane region" description="Helical" evidence="1">
    <location>
        <begin position="5"/>
        <end position="23"/>
    </location>
</feature>
<reference evidence="2" key="1">
    <citation type="journal article" date="2020" name="mSystems">
        <title>Genome- and Community-Level Interaction Insights into Carbon Utilization and Element Cycling Functions of Hydrothermarchaeota in Hydrothermal Sediment.</title>
        <authorList>
            <person name="Zhou Z."/>
            <person name="Liu Y."/>
            <person name="Xu W."/>
            <person name="Pan J."/>
            <person name="Luo Z.H."/>
            <person name="Li M."/>
        </authorList>
    </citation>
    <scope>NUCLEOTIDE SEQUENCE</scope>
    <source>
        <strain evidence="2">SpSt-667</strain>
    </source>
</reference>
<keyword evidence="1" id="KW-0812">Transmembrane</keyword>
<feature type="transmembrane region" description="Helical" evidence="1">
    <location>
        <begin position="169"/>
        <end position="188"/>
    </location>
</feature>
<protein>
    <submittedName>
        <fullName evidence="2">Uncharacterized protein</fullName>
    </submittedName>
</protein>
<keyword evidence="1" id="KW-0472">Membrane</keyword>
<dbReference type="EMBL" id="DTCK01000049">
    <property type="protein sequence ID" value="HGQ36837.1"/>
    <property type="molecule type" value="Genomic_DNA"/>
</dbReference>
<feature type="transmembrane region" description="Helical" evidence="1">
    <location>
        <begin position="271"/>
        <end position="292"/>
    </location>
</feature>